<proteinExistence type="predicted"/>
<accession>A0ABM8VAD6</accession>
<name>A0ABM8VAD6_9BACL</name>
<evidence type="ECO:0000313" key="2">
    <source>
        <dbReference type="Proteomes" id="UP000730618"/>
    </source>
</evidence>
<protein>
    <submittedName>
        <fullName evidence="1">Uncharacterized protein</fullName>
    </submittedName>
</protein>
<evidence type="ECO:0000313" key="1">
    <source>
        <dbReference type="EMBL" id="CAG7616221.1"/>
    </source>
</evidence>
<gene>
    <name evidence="1" type="ORF">PAECIP111802_00262</name>
</gene>
<organism evidence="1 2">
    <name type="scientific">Paenibacillus allorhizosphaerae</name>
    <dbReference type="NCBI Taxonomy" id="2849866"/>
    <lineage>
        <taxon>Bacteria</taxon>
        <taxon>Bacillati</taxon>
        <taxon>Bacillota</taxon>
        <taxon>Bacilli</taxon>
        <taxon>Bacillales</taxon>
        <taxon>Paenibacillaceae</taxon>
        <taxon>Paenibacillus</taxon>
    </lineage>
</organism>
<reference evidence="1 2" key="1">
    <citation type="submission" date="2021-06" db="EMBL/GenBank/DDBJ databases">
        <authorList>
            <person name="Criscuolo A."/>
        </authorList>
    </citation>
    <scope>NUCLEOTIDE SEQUENCE [LARGE SCALE GENOMIC DNA]</scope>
    <source>
        <strain evidence="2">CIP 111802</strain>
    </source>
</reference>
<keyword evidence="2" id="KW-1185">Reference proteome</keyword>
<dbReference type="EMBL" id="CAJVCE010000001">
    <property type="protein sequence ID" value="CAG7616221.1"/>
    <property type="molecule type" value="Genomic_DNA"/>
</dbReference>
<sequence>MNGTLGGVLRCTFEQQWQVPNGSRKIGACDKTMIELLNKEANTHGII</sequence>
<comment type="caution">
    <text evidence="1">The sequence shown here is derived from an EMBL/GenBank/DDBJ whole genome shotgun (WGS) entry which is preliminary data.</text>
</comment>
<dbReference type="Proteomes" id="UP000730618">
    <property type="component" value="Unassembled WGS sequence"/>
</dbReference>